<accession>A0A840S2A1</accession>
<gene>
    <name evidence="1" type="ORF">HNQ51_000104</name>
</gene>
<name>A0A840S2A1_9BURK</name>
<reference evidence="1 2" key="1">
    <citation type="submission" date="2020-08" db="EMBL/GenBank/DDBJ databases">
        <title>Genomic Encyclopedia of Type Strains, Phase IV (KMG-IV): sequencing the most valuable type-strain genomes for metagenomic binning, comparative biology and taxonomic classification.</title>
        <authorList>
            <person name="Goeker M."/>
        </authorList>
    </citation>
    <scope>NUCLEOTIDE SEQUENCE [LARGE SCALE GENOMIC DNA]</scope>
    <source>
        <strain evidence="1 2">DSM 23958</strain>
    </source>
</reference>
<dbReference type="Proteomes" id="UP000554837">
    <property type="component" value="Unassembled WGS sequence"/>
</dbReference>
<dbReference type="AlphaFoldDB" id="A0A840S2A1"/>
<evidence type="ECO:0000313" key="1">
    <source>
        <dbReference type="EMBL" id="MBB5202811.1"/>
    </source>
</evidence>
<protein>
    <submittedName>
        <fullName evidence="1">Uncharacterized protein</fullName>
    </submittedName>
</protein>
<evidence type="ECO:0000313" key="2">
    <source>
        <dbReference type="Proteomes" id="UP000554837"/>
    </source>
</evidence>
<dbReference type="OrthoDB" id="6447592at2"/>
<proteinExistence type="predicted"/>
<dbReference type="InterPro" id="IPR046164">
    <property type="entry name" value="DUF6166"/>
</dbReference>
<sequence length="228" mass="25305">MSSTSTLIDRFLAVVREVADARRPHAHMAELTAISPTNWQNVMRRKQRPTAEMIEAVARVWPEYVAYIATGKTTLPAQKVPVDGVIELFDPTDVVLERLGSGAADEGRWQGMHELPSEKHGATGQINWGYVGSGPRLLSLNVLMAFNVPYGVADVLKDKFCDDVISALPVQSTRLTQARIEQWIDDNREFISWAAKMAVANQAWADAKSTEEMDQARAMVAKVKAMRP</sequence>
<comment type="caution">
    <text evidence="1">The sequence shown here is derived from an EMBL/GenBank/DDBJ whole genome shotgun (WGS) entry which is preliminary data.</text>
</comment>
<keyword evidence="2" id="KW-1185">Reference proteome</keyword>
<dbReference type="Pfam" id="PF19663">
    <property type="entry name" value="DUF6166"/>
    <property type="match status" value="1"/>
</dbReference>
<organism evidence="1 2">
    <name type="scientific">Inhella inkyongensis</name>
    <dbReference type="NCBI Taxonomy" id="392593"/>
    <lineage>
        <taxon>Bacteria</taxon>
        <taxon>Pseudomonadati</taxon>
        <taxon>Pseudomonadota</taxon>
        <taxon>Betaproteobacteria</taxon>
        <taxon>Burkholderiales</taxon>
        <taxon>Sphaerotilaceae</taxon>
        <taxon>Inhella</taxon>
    </lineage>
</organism>
<dbReference type="RefSeq" id="WP_138858092.1">
    <property type="nucleotide sequence ID" value="NZ_CP040709.1"/>
</dbReference>
<dbReference type="EMBL" id="JACHHO010000001">
    <property type="protein sequence ID" value="MBB5202811.1"/>
    <property type="molecule type" value="Genomic_DNA"/>
</dbReference>